<name>A0ABS3VYF1_MICEH</name>
<protein>
    <recommendedName>
        <fullName evidence="4">GyrI-like small molecule binding domain-containing protein</fullName>
    </recommendedName>
</protein>
<feature type="compositionally biased region" description="Acidic residues" evidence="1">
    <location>
        <begin position="1"/>
        <end position="11"/>
    </location>
</feature>
<dbReference type="RefSeq" id="WP_208816536.1">
    <property type="nucleotide sequence ID" value="NZ_WVUH01000318.1"/>
</dbReference>
<organism evidence="2 3">
    <name type="scientific">Micromonospora echinofusca</name>
    <dbReference type="NCBI Taxonomy" id="47858"/>
    <lineage>
        <taxon>Bacteria</taxon>
        <taxon>Bacillati</taxon>
        <taxon>Actinomycetota</taxon>
        <taxon>Actinomycetes</taxon>
        <taxon>Micromonosporales</taxon>
        <taxon>Micromonosporaceae</taxon>
        <taxon>Micromonospora</taxon>
    </lineage>
</organism>
<dbReference type="EMBL" id="WVUH01000318">
    <property type="protein sequence ID" value="MBO4209577.1"/>
    <property type="molecule type" value="Genomic_DNA"/>
</dbReference>
<evidence type="ECO:0008006" key="4">
    <source>
        <dbReference type="Google" id="ProtNLM"/>
    </source>
</evidence>
<dbReference type="Proteomes" id="UP000823521">
    <property type="component" value="Unassembled WGS sequence"/>
</dbReference>
<keyword evidence="3" id="KW-1185">Reference proteome</keyword>
<evidence type="ECO:0000313" key="2">
    <source>
        <dbReference type="EMBL" id="MBO4209577.1"/>
    </source>
</evidence>
<evidence type="ECO:0000313" key="3">
    <source>
        <dbReference type="Proteomes" id="UP000823521"/>
    </source>
</evidence>
<sequence length="225" mass="25256">MKYDPDTDPDLYPEGTDADGAPATDKWPRTRIDLLFKPVDAMYLRQLSYPTLRVQVATERVAEEILDRMHRPHGGWQVLELVGPDGVGDHVVCLAAGYCEDDGECWEPSPYAADLSDGRTPLWRRRVLGGGPDGELTARYASAQEVVTATVTDLPIRRAGDRGRWLYIVMARFQHSSDGEYRPGAVAAFLTRHEAEQRVQEFHESRSGSRDVSVKYWIDAVPIDL</sequence>
<evidence type="ECO:0000256" key="1">
    <source>
        <dbReference type="SAM" id="MobiDB-lite"/>
    </source>
</evidence>
<reference evidence="2 3" key="1">
    <citation type="submission" date="2019-12" db="EMBL/GenBank/DDBJ databases">
        <title>Whole genome sequencing of endophytic Actinobacterium Micromonospora sp. MPMI6T.</title>
        <authorList>
            <person name="Evv R."/>
            <person name="Podile A.R."/>
        </authorList>
    </citation>
    <scope>NUCLEOTIDE SEQUENCE [LARGE SCALE GENOMIC DNA]</scope>
    <source>
        <strain evidence="2 3">MPMI6</strain>
    </source>
</reference>
<comment type="caution">
    <text evidence="2">The sequence shown here is derived from an EMBL/GenBank/DDBJ whole genome shotgun (WGS) entry which is preliminary data.</text>
</comment>
<feature type="region of interest" description="Disordered" evidence="1">
    <location>
        <begin position="1"/>
        <end position="24"/>
    </location>
</feature>
<accession>A0ABS3VYF1</accession>
<proteinExistence type="predicted"/>
<gene>
    <name evidence="2" type="ORF">GSF22_26825</name>
</gene>